<feature type="transmembrane region" description="Helical" evidence="1">
    <location>
        <begin position="229"/>
        <end position="247"/>
    </location>
</feature>
<keyword evidence="1" id="KW-0812">Transmembrane</keyword>
<keyword evidence="3" id="KW-1185">Reference proteome</keyword>
<dbReference type="RefSeq" id="WP_212938931.1">
    <property type="nucleotide sequence ID" value="NZ_BORR01000004.1"/>
</dbReference>
<proteinExistence type="predicted"/>
<comment type="caution">
    <text evidence="2">The sequence shown here is derived from an EMBL/GenBank/DDBJ whole genome shotgun (WGS) entry which is preliminary data.</text>
</comment>
<keyword evidence="1" id="KW-0472">Membrane</keyword>
<dbReference type="EMBL" id="BORR01000004">
    <property type="protein sequence ID" value="GIO36590.1"/>
    <property type="molecule type" value="Genomic_DNA"/>
</dbReference>
<reference evidence="2 3" key="1">
    <citation type="submission" date="2021-03" db="EMBL/GenBank/DDBJ databases">
        <title>Antimicrobial resistance genes in bacteria isolated from Japanese honey, and their potential for conferring macrolide and lincosamide resistance in the American foulbrood pathogen Paenibacillus larvae.</title>
        <authorList>
            <person name="Okamoto M."/>
            <person name="Kumagai M."/>
            <person name="Kanamori H."/>
            <person name="Takamatsu D."/>
        </authorList>
    </citation>
    <scope>NUCLEOTIDE SEQUENCE [LARGE SCALE GENOMIC DNA]</scope>
    <source>
        <strain evidence="2 3">J41TS12</strain>
    </source>
</reference>
<protein>
    <submittedName>
        <fullName evidence="2">Uncharacterized protein</fullName>
    </submittedName>
</protein>
<dbReference type="Proteomes" id="UP000681162">
    <property type="component" value="Unassembled WGS sequence"/>
</dbReference>
<name>A0A919XUE0_9BACL</name>
<feature type="transmembrane region" description="Helical" evidence="1">
    <location>
        <begin position="84"/>
        <end position="115"/>
    </location>
</feature>
<feature type="transmembrane region" description="Helical" evidence="1">
    <location>
        <begin position="135"/>
        <end position="156"/>
    </location>
</feature>
<evidence type="ECO:0000256" key="1">
    <source>
        <dbReference type="SAM" id="Phobius"/>
    </source>
</evidence>
<organism evidence="2 3">
    <name type="scientific">Paenibacillus antibioticophila</name>
    <dbReference type="NCBI Taxonomy" id="1274374"/>
    <lineage>
        <taxon>Bacteria</taxon>
        <taxon>Bacillati</taxon>
        <taxon>Bacillota</taxon>
        <taxon>Bacilli</taxon>
        <taxon>Bacillales</taxon>
        <taxon>Paenibacillaceae</taxon>
        <taxon>Paenibacillus</taxon>
    </lineage>
</organism>
<evidence type="ECO:0000313" key="3">
    <source>
        <dbReference type="Proteomes" id="UP000681162"/>
    </source>
</evidence>
<evidence type="ECO:0000313" key="2">
    <source>
        <dbReference type="EMBL" id="GIO36590.1"/>
    </source>
</evidence>
<feature type="transmembrane region" description="Helical" evidence="1">
    <location>
        <begin position="45"/>
        <end position="63"/>
    </location>
</feature>
<sequence length="253" mass="27729">MMKLFKYDWKRDSNTIYSVLAVLVVAQLLLHWVGTSRGWEPMIKIGLGLMVYVCAMVVMVITGSKAYIKNLGSYQRRLVPIHPIYHVLSALLFSTLIMVAVFAIAVIHGLLLIPWSELTAFLELGNMQLTAWDMITAVASGIWGTFFIMLLVYFSITVGAVVNIRGKAGVWVGIIVFIVITNMISLISETIFEQAGSAANFGIVQIESGSSAVPDTVSVSSLGTGMGSFLLELVAAALLLWLMAWPIRKKLEI</sequence>
<feature type="transmembrane region" description="Helical" evidence="1">
    <location>
        <begin position="168"/>
        <end position="187"/>
    </location>
</feature>
<accession>A0A919XUE0</accession>
<keyword evidence="1" id="KW-1133">Transmembrane helix</keyword>
<dbReference type="AlphaFoldDB" id="A0A919XUE0"/>
<gene>
    <name evidence="2" type="ORF">J41TS12_14510</name>
</gene>
<feature type="transmembrane region" description="Helical" evidence="1">
    <location>
        <begin position="15"/>
        <end position="33"/>
    </location>
</feature>